<keyword evidence="2 5" id="KW-0863">Zinc-finger</keyword>
<evidence type="ECO:0000256" key="3">
    <source>
        <dbReference type="ARBA" id="ARBA00022833"/>
    </source>
</evidence>
<feature type="zinc finger region" description="C3H1-type" evidence="5">
    <location>
        <begin position="347"/>
        <end position="375"/>
    </location>
</feature>
<feature type="zinc finger region" description="C3H1-type" evidence="5">
    <location>
        <begin position="132"/>
        <end position="160"/>
    </location>
</feature>
<feature type="zinc finger region" description="C3H1-type" evidence="5">
    <location>
        <begin position="178"/>
        <end position="206"/>
    </location>
</feature>
<reference evidence="8 9" key="1">
    <citation type="journal article" date="2020" name="BMC Genomics">
        <title>Intraspecific diversification of the crop wild relative Brassica cretica Lam. using demographic model selection.</title>
        <authorList>
            <person name="Kioukis A."/>
            <person name="Michalopoulou V.A."/>
            <person name="Briers L."/>
            <person name="Pirintsos S."/>
            <person name="Studholme D.J."/>
            <person name="Pavlidis P."/>
            <person name="Sarris P.F."/>
        </authorList>
    </citation>
    <scope>NUCLEOTIDE SEQUENCE [LARGE SCALE GENOMIC DNA]</scope>
    <source>
        <strain evidence="9">cv. PFS-1207/04</strain>
    </source>
</reference>
<evidence type="ECO:0000256" key="6">
    <source>
        <dbReference type="SAM" id="MobiDB-lite"/>
    </source>
</evidence>
<feature type="compositionally biased region" description="Low complexity" evidence="6">
    <location>
        <begin position="416"/>
        <end position="430"/>
    </location>
</feature>
<feature type="domain" description="C3H1-type" evidence="7">
    <location>
        <begin position="347"/>
        <end position="375"/>
    </location>
</feature>
<dbReference type="SMART" id="SM00356">
    <property type="entry name" value="ZnF_C3H1"/>
    <property type="match status" value="5"/>
</dbReference>
<dbReference type="Pfam" id="PF00642">
    <property type="entry name" value="zf-CCCH"/>
    <property type="match status" value="5"/>
</dbReference>
<feature type="compositionally biased region" description="Basic and acidic residues" evidence="6">
    <location>
        <begin position="1"/>
        <end position="13"/>
    </location>
</feature>
<evidence type="ECO:0000256" key="4">
    <source>
        <dbReference type="ARBA" id="ARBA00023125"/>
    </source>
</evidence>
<evidence type="ECO:0000313" key="8">
    <source>
        <dbReference type="EMBL" id="KAF3567075.1"/>
    </source>
</evidence>
<keyword evidence="3 5" id="KW-0862">Zinc</keyword>
<comment type="caution">
    <text evidence="8">The sequence shown here is derived from an EMBL/GenBank/DDBJ whole genome shotgun (WGS) entry which is preliminary data.</text>
</comment>
<feature type="zinc finger region" description="C3H1-type" evidence="5">
    <location>
        <begin position="65"/>
        <end position="93"/>
    </location>
</feature>
<dbReference type="PANTHER" id="PTHR12506:SF41">
    <property type="entry name" value="ZINC FINGER CCCH DOMAIN-CONTAINING PROTEIN 58"/>
    <property type="match status" value="1"/>
</dbReference>
<evidence type="ECO:0000313" key="9">
    <source>
        <dbReference type="Proteomes" id="UP000266723"/>
    </source>
</evidence>
<dbReference type="InterPro" id="IPR050974">
    <property type="entry name" value="Plant_ZF_CCCH"/>
</dbReference>
<evidence type="ECO:0000256" key="5">
    <source>
        <dbReference type="PROSITE-ProRule" id="PRU00723"/>
    </source>
</evidence>
<feature type="zinc finger region" description="C3H1-type" evidence="5">
    <location>
        <begin position="302"/>
        <end position="330"/>
    </location>
</feature>
<keyword evidence="4" id="KW-0238">DNA-binding</keyword>
<feature type="region of interest" description="Disordered" evidence="6">
    <location>
        <begin position="398"/>
        <end position="470"/>
    </location>
</feature>
<keyword evidence="1 5" id="KW-0479">Metal-binding</keyword>
<organism evidence="8 9">
    <name type="scientific">Brassica cretica</name>
    <name type="common">Mustard</name>
    <dbReference type="NCBI Taxonomy" id="69181"/>
    <lineage>
        <taxon>Eukaryota</taxon>
        <taxon>Viridiplantae</taxon>
        <taxon>Streptophyta</taxon>
        <taxon>Embryophyta</taxon>
        <taxon>Tracheophyta</taxon>
        <taxon>Spermatophyta</taxon>
        <taxon>Magnoliopsida</taxon>
        <taxon>eudicotyledons</taxon>
        <taxon>Gunneridae</taxon>
        <taxon>Pentapetalae</taxon>
        <taxon>rosids</taxon>
        <taxon>malvids</taxon>
        <taxon>Brassicales</taxon>
        <taxon>Brassicaceae</taxon>
        <taxon>Brassiceae</taxon>
        <taxon>Brassica</taxon>
    </lineage>
</organism>
<evidence type="ECO:0000256" key="2">
    <source>
        <dbReference type="ARBA" id="ARBA00022771"/>
    </source>
</evidence>
<dbReference type="SUPFAM" id="SSF90229">
    <property type="entry name" value="CCCH zinc finger"/>
    <property type="match status" value="5"/>
</dbReference>
<sequence>MERYGRVGEEGSRADPSPPGTETGLEGITLRFSVLQSLFFKMRFFVGSTWRLGLRGGGGESFPERPDEPDCIYYLRTGVCGYGSRCRFNHPPNRVPVITSASLSLFFTVTTFLSASHVLGGLRTEPGEFPERMGQPVCQHFMRTGTCKFGASCKYHHPRQRGGDSVTVSLNYMGFPLRPGEKECSYYMRTGHCKFGSTCRFHHPLPPGVQPPSHQQLSAGSAIYPSLQSQSGVFVARPQLLPGSYVQSPYGTYSQMVLPPPGMVPYPGWNPYQASPGSQPSMGSSSVPLAPAYQTSLSFPQRPGEPDCQYFMRTGDCKFGASCKFHHPLEAASPKGVNLSNIGLPLRPGTAPCSHFAQHGICKFGPDCKFDHSMGSSSLSYSTSASSLTYPLGSSSLGTLAPSSSSTSDQRTELHSSSSVKPKTTTSGGSETVSAGVSSSMTGGVSQSEPVAETKNGDSASIEDEVKASS</sequence>
<feature type="compositionally biased region" description="Polar residues" evidence="6">
    <location>
        <begin position="431"/>
        <end position="449"/>
    </location>
</feature>
<evidence type="ECO:0000259" key="7">
    <source>
        <dbReference type="PROSITE" id="PS50103"/>
    </source>
</evidence>
<feature type="region of interest" description="Disordered" evidence="6">
    <location>
        <begin position="1"/>
        <end position="24"/>
    </location>
</feature>
<feature type="domain" description="C3H1-type" evidence="7">
    <location>
        <begin position="178"/>
        <end position="206"/>
    </location>
</feature>
<gene>
    <name evidence="8" type="ORF">DY000_02018592</name>
</gene>
<dbReference type="PANTHER" id="PTHR12506">
    <property type="entry name" value="PROTEIN PHOSPHATASE RELATED"/>
    <property type="match status" value="1"/>
</dbReference>
<dbReference type="InterPro" id="IPR000571">
    <property type="entry name" value="Znf_CCCH"/>
</dbReference>
<proteinExistence type="predicted"/>
<evidence type="ECO:0000256" key="1">
    <source>
        <dbReference type="ARBA" id="ARBA00022723"/>
    </source>
</evidence>
<feature type="domain" description="C3H1-type" evidence="7">
    <location>
        <begin position="65"/>
        <end position="93"/>
    </location>
</feature>
<keyword evidence="9" id="KW-1185">Reference proteome</keyword>
<feature type="domain" description="C3H1-type" evidence="7">
    <location>
        <begin position="132"/>
        <end position="160"/>
    </location>
</feature>
<accession>A0ABQ7D7U2</accession>
<dbReference type="Gene3D" id="4.10.1000.10">
    <property type="entry name" value="Zinc finger, CCCH-type"/>
    <property type="match status" value="3"/>
</dbReference>
<feature type="compositionally biased region" description="Low complexity" evidence="6">
    <location>
        <begin position="398"/>
        <end position="408"/>
    </location>
</feature>
<dbReference type="PROSITE" id="PS50103">
    <property type="entry name" value="ZF_C3H1"/>
    <property type="match status" value="5"/>
</dbReference>
<protein>
    <recommendedName>
        <fullName evidence="7">C3H1-type domain-containing protein</fullName>
    </recommendedName>
</protein>
<dbReference type="Proteomes" id="UP000266723">
    <property type="component" value="Unassembled WGS sequence"/>
</dbReference>
<dbReference type="EMBL" id="QGKV02000759">
    <property type="protein sequence ID" value="KAF3567075.1"/>
    <property type="molecule type" value="Genomic_DNA"/>
</dbReference>
<feature type="domain" description="C3H1-type" evidence="7">
    <location>
        <begin position="302"/>
        <end position="330"/>
    </location>
</feature>
<name>A0ABQ7D7U2_BRACR</name>
<dbReference type="InterPro" id="IPR036855">
    <property type="entry name" value="Znf_CCCH_sf"/>
</dbReference>